<dbReference type="InterPro" id="IPR047867">
    <property type="entry name" value="Ribosomal_uL22_bac/org-type"/>
</dbReference>
<dbReference type="SUPFAM" id="SSF54843">
    <property type="entry name" value="Ribosomal protein L22"/>
    <property type="match status" value="1"/>
</dbReference>
<dbReference type="InterPro" id="IPR036394">
    <property type="entry name" value="Ribosomal_uL22_sf"/>
</dbReference>
<dbReference type="InterPro" id="IPR001063">
    <property type="entry name" value="Ribosomal_uL22"/>
</dbReference>
<evidence type="ECO:0000256" key="9">
    <source>
        <dbReference type="RuleBase" id="RU004006"/>
    </source>
</evidence>
<dbReference type="GO" id="GO:0022625">
    <property type="term" value="C:cytosolic large ribosomal subunit"/>
    <property type="evidence" value="ECO:0007669"/>
    <property type="project" value="TreeGrafter"/>
</dbReference>
<evidence type="ECO:0000313" key="11">
    <source>
        <dbReference type="EMBL" id="AWB09861.1"/>
    </source>
</evidence>
<accession>A0A2R4VZ78</accession>
<dbReference type="GO" id="GO:0019843">
    <property type="term" value="F:rRNA binding"/>
    <property type="evidence" value="ECO:0007669"/>
    <property type="project" value="UniProtKB-UniRule"/>
</dbReference>
<dbReference type="PROSITE" id="PS00464">
    <property type="entry name" value="RIBOSOMAL_L22"/>
    <property type="match status" value="1"/>
</dbReference>
<gene>
    <name evidence="7" type="primary">rplV</name>
    <name evidence="11" type="ORF">TDSAC_0486</name>
</gene>
<dbReference type="PANTHER" id="PTHR13501:SF8">
    <property type="entry name" value="LARGE RIBOSOMAL SUBUNIT PROTEIN UL22M"/>
    <property type="match status" value="1"/>
</dbReference>
<evidence type="ECO:0000256" key="5">
    <source>
        <dbReference type="ARBA" id="ARBA00023274"/>
    </source>
</evidence>
<dbReference type="InterPro" id="IPR018260">
    <property type="entry name" value="Ribosomal_uL22_CS"/>
</dbReference>
<evidence type="ECO:0000256" key="10">
    <source>
        <dbReference type="RuleBase" id="RU004008"/>
    </source>
</evidence>
<protein>
    <recommendedName>
        <fullName evidence="6 7">Large ribosomal subunit protein uL22</fullName>
    </recommendedName>
</protein>
<dbReference type="InterPro" id="IPR005727">
    <property type="entry name" value="Ribosomal_uL22_bac/chlpt-type"/>
</dbReference>
<dbReference type="HAMAP" id="MF_01331_B">
    <property type="entry name" value="Ribosomal_uL22_B"/>
    <property type="match status" value="1"/>
</dbReference>
<dbReference type="EMBL" id="CP020921">
    <property type="protein sequence ID" value="AWB09861.1"/>
    <property type="molecule type" value="Genomic_DNA"/>
</dbReference>
<dbReference type="GO" id="GO:0006412">
    <property type="term" value="P:translation"/>
    <property type="evidence" value="ECO:0007669"/>
    <property type="project" value="UniProtKB-UniRule"/>
</dbReference>
<dbReference type="RefSeq" id="WP_108308699.1">
    <property type="nucleotide sequence ID" value="NZ_CP020921.1"/>
</dbReference>
<evidence type="ECO:0000256" key="2">
    <source>
        <dbReference type="ARBA" id="ARBA00022730"/>
    </source>
</evidence>
<dbReference type="GO" id="GO:0003735">
    <property type="term" value="F:structural constituent of ribosome"/>
    <property type="evidence" value="ECO:0007669"/>
    <property type="project" value="InterPro"/>
</dbReference>
<comment type="function">
    <text evidence="7 10">This protein binds specifically to 23S rRNA; its binding is stimulated by other ribosomal proteins, e.g., L4, L17, and L20. It is important during the early stages of 50S assembly. It makes multiple contacts with different domains of the 23S rRNA in the assembled 50S subunit and ribosome.</text>
</comment>
<evidence type="ECO:0000256" key="6">
    <source>
        <dbReference type="ARBA" id="ARBA00035207"/>
    </source>
</evidence>
<comment type="subunit">
    <text evidence="7 9">Part of the 50S ribosomal subunit.</text>
</comment>
<name>A0A2R4VZ78_THEAF</name>
<evidence type="ECO:0000256" key="4">
    <source>
        <dbReference type="ARBA" id="ARBA00022980"/>
    </source>
</evidence>
<comment type="similarity">
    <text evidence="1 7 8">Belongs to the universal ribosomal protein uL22 family.</text>
</comment>
<dbReference type="AlphaFoldDB" id="A0A2R4VZ78"/>
<reference evidence="11 12" key="1">
    <citation type="submission" date="2017-04" db="EMBL/GenBank/DDBJ databases">
        <title>Genomic insights into metabolism of Thermodesulfobium acidiphilum.</title>
        <authorList>
            <person name="Toshchakov S.V."/>
            <person name="Frolov E.N."/>
            <person name="Kublanov I.V."/>
            <person name="Samarov N.I."/>
            <person name="Novikov A."/>
            <person name="Lebedinsky A.V."/>
            <person name="Bonch-Osmolovskaya E.A."/>
            <person name="Chernyh N.A."/>
        </authorList>
    </citation>
    <scope>NUCLEOTIDE SEQUENCE [LARGE SCALE GENOMIC DNA]</scope>
    <source>
        <strain evidence="11 12">3127-1</strain>
    </source>
</reference>
<dbReference type="CDD" id="cd00336">
    <property type="entry name" value="Ribosomal_L22"/>
    <property type="match status" value="1"/>
</dbReference>
<keyword evidence="3 7" id="KW-0694">RNA-binding</keyword>
<dbReference type="PANTHER" id="PTHR13501">
    <property type="entry name" value="CHLOROPLAST 50S RIBOSOMAL PROTEIN L22-RELATED"/>
    <property type="match status" value="1"/>
</dbReference>
<evidence type="ECO:0000313" key="12">
    <source>
        <dbReference type="Proteomes" id="UP000244792"/>
    </source>
</evidence>
<keyword evidence="4 7" id="KW-0689">Ribosomal protein</keyword>
<keyword evidence="5 7" id="KW-0687">Ribonucleoprotein</keyword>
<organism evidence="11 12">
    <name type="scientific">Thermodesulfobium acidiphilum</name>
    <dbReference type="NCBI Taxonomy" id="1794699"/>
    <lineage>
        <taxon>Bacteria</taxon>
        <taxon>Pseudomonadati</taxon>
        <taxon>Thermodesulfobiota</taxon>
        <taxon>Thermodesulfobiia</taxon>
        <taxon>Thermodesulfobiales</taxon>
        <taxon>Thermodesulfobiaceae</taxon>
        <taxon>Thermodesulfobium</taxon>
    </lineage>
</organism>
<proteinExistence type="inferred from homology"/>
<evidence type="ECO:0000256" key="3">
    <source>
        <dbReference type="ARBA" id="ARBA00022884"/>
    </source>
</evidence>
<evidence type="ECO:0000256" key="8">
    <source>
        <dbReference type="RuleBase" id="RU004005"/>
    </source>
</evidence>
<evidence type="ECO:0000256" key="7">
    <source>
        <dbReference type="HAMAP-Rule" id="MF_01331"/>
    </source>
</evidence>
<dbReference type="Pfam" id="PF00237">
    <property type="entry name" value="Ribosomal_L22"/>
    <property type="match status" value="1"/>
</dbReference>
<keyword evidence="2 7" id="KW-0699">rRNA-binding</keyword>
<dbReference type="Gene3D" id="3.90.470.10">
    <property type="entry name" value="Ribosomal protein L22/L17"/>
    <property type="match status" value="1"/>
</dbReference>
<evidence type="ECO:0000256" key="1">
    <source>
        <dbReference type="ARBA" id="ARBA00009451"/>
    </source>
</evidence>
<dbReference type="OrthoDB" id="9805969at2"/>
<sequence>MEVRAVSKYVRISPKKVQEIIHLLPGKQVDVALNSLSVMPHKAARILYKVTKSAIANAENNFNLDRKDLIVSKAFADKGPSMKRFTPRAYGRAFPILKRTSHITIVVATAESKQKGGKQ</sequence>
<dbReference type="NCBIfam" id="TIGR01044">
    <property type="entry name" value="rplV_bact"/>
    <property type="match status" value="1"/>
</dbReference>
<keyword evidence="12" id="KW-1185">Reference proteome</keyword>
<comment type="function">
    <text evidence="7">The globular domain of the protein is located near the polypeptide exit tunnel on the outside of the subunit, while an extended beta-hairpin is found that lines the wall of the exit tunnel in the center of the 70S ribosome.</text>
</comment>
<dbReference type="KEGG" id="taci:TDSAC_0486"/>
<dbReference type="Proteomes" id="UP000244792">
    <property type="component" value="Chromosome"/>
</dbReference>